<organism evidence="10 11">
    <name type="scientific">Coptis chinensis</name>
    <dbReference type="NCBI Taxonomy" id="261450"/>
    <lineage>
        <taxon>Eukaryota</taxon>
        <taxon>Viridiplantae</taxon>
        <taxon>Streptophyta</taxon>
        <taxon>Embryophyta</taxon>
        <taxon>Tracheophyta</taxon>
        <taxon>Spermatophyta</taxon>
        <taxon>Magnoliopsida</taxon>
        <taxon>Ranunculales</taxon>
        <taxon>Ranunculaceae</taxon>
        <taxon>Coptidoideae</taxon>
        <taxon>Coptis</taxon>
    </lineage>
</organism>
<dbReference type="AlphaFoldDB" id="A0A835IEV0"/>
<sequence>MLVLTYQKVTLRTFRVDEMLWDSAWMHQATKEQYYLDYLGSNGDSMGGTGWAMTEFGWDFLMQGKAAHNPEVFERYKEKAGYFMCSCIGKGSRNVQRTPGGSRTVRDGTTCNLLQARLFY</sequence>
<keyword evidence="11" id="KW-1185">Reference proteome</keyword>
<evidence type="ECO:0000259" key="9">
    <source>
        <dbReference type="Pfam" id="PF00759"/>
    </source>
</evidence>
<dbReference type="Proteomes" id="UP000631114">
    <property type="component" value="Unassembled WGS sequence"/>
</dbReference>
<evidence type="ECO:0000256" key="3">
    <source>
        <dbReference type="ARBA" id="ARBA00012601"/>
    </source>
</evidence>
<comment type="caution">
    <text evidence="10">The sequence shown here is derived from an EMBL/GenBank/DDBJ whole genome shotgun (WGS) entry which is preliminary data.</text>
</comment>
<evidence type="ECO:0000256" key="7">
    <source>
        <dbReference type="ARBA" id="ARBA00023295"/>
    </source>
</evidence>
<name>A0A835IEV0_9MAGN</name>
<dbReference type="InterPro" id="IPR008928">
    <property type="entry name" value="6-hairpin_glycosidase_sf"/>
</dbReference>
<evidence type="ECO:0000256" key="1">
    <source>
        <dbReference type="ARBA" id="ARBA00000966"/>
    </source>
</evidence>
<keyword evidence="6" id="KW-0119">Carbohydrate metabolism</keyword>
<evidence type="ECO:0000313" key="10">
    <source>
        <dbReference type="EMBL" id="KAF9616356.1"/>
    </source>
</evidence>
<dbReference type="SUPFAM" id="SSF48208">
    <property type="entry name" value="Six-hairpin glycosidases"/>
    <property type="match status" value="1"/>
</dbReference>
<keyword evidence="5" id="KW-0136">Cellulose degradation</keyword>
<dbReference type="Gene3D" id="1.50.10.10">
    <property type="match status" value="1"/>
</dbReference>
<keyword evidence="7" id="KW-0326">Glycosidase</keyword>
<dbReference type="OrthoDB" id="1935290at2759"/>
<dbReference type="GO" id="GO:0008810">
    <property type="term" value="F:cellulase activity"/>
    <property type="evidence" value="ECO:0007669"/>
    <property type="project" value="UniProtKB-EC"/>
</dbReference>
<proteinExistence type="inferred from homology"/>
<protein>
    <recommendedName>
        <fullName evidence="3">cellulase</fullName>
        <ecNumber evidence="3">3.2.1.4</ecNumber>
    </recommendedName>
</protein>
<evidence type="ECO:0000313" key="11">
    <source>
        <dbReference type="Proteomes" id="UP000631114"/>
    </source>
</evidence>
<evidence type="ECO:0000256" key="8">
    <source>
        <dbReference type="ARBA" id="ARBA00023326"/>
    </source>
</evidence>
<accession>A0A835IEV0</accession>
<comment type="catalytic activity">
    <reaction evidence="1">
        <text>Endohydrolysis of (1-&gt;4)-beta-D-glucosidic linkages in cellulose, lichenin and cereal beta-D-glucans.</text>
        <dbReference type="EC" id="3.2.1.4"/>
    </reaction>
</comment>
<evidence type="ECO:0000256" key="2">
    <source>
        <dbReference type="ARBA" id="ARBA00007072"/>
    </source>
</evidence>
<keyword evidence="4" id="KW-0378">Hydrolase</keyword>
<evidence type="ECO:0000256" key="6">
    <source>
        <dbReference type="ARBA" id="ARBA00023277"/>
    </source>
</evidence>
<keyword evidence="8" id="KW-0624">Polysaccharide degradation</keyword>
<dbReference type="Pfam" id="PF00759">
    <property type="entry name" value="Glyco_hydro_9"/>
    <property type="match status" value="1"/>
</dbReference>
<evidence type="ECO:0000256" key="5">
    <source>
        <dbReference type="ARBA" id="ARBA00023001"/>
    </source>
</evidence>
<dbReference type="GO" id="GO:0030245">
    <property type="term" value="P:cellulose catabolic process"/>
    <property type="evidence" value="ECO:0007669"/>
    <property type="project" value="UniProtKB-KW"/>
</dbReference>
<comment type="similarity">
    <text evidence="2">Belongs to the glycosyl hydrolase 9 (cellulase E) family.</text>
</comment>
<dbReference type="PANTHER" id="PTHR22298">
    <property type="entry name" value="ENDO-1,4-BETA-GLUCANASE"/>
    <property type="match status" value="1"/>
</dbReference>
<dbReference type="InterPro" id="IPR001701">
    <property type="entry name" value="Glyco_hydro_9"/>
</dbReference>
<evidence type="ECO:0000256" key="4">
    <source>
        <dbReference type="ARBA" id="ARBA00022801"/>
    </source>
</evidence>
<dbReference type="EC" id="3.2.1.4" evidence="3"/>
<dbReference type="InterPro" id="IPR012341">
    <property type="entry name" value="6hp_glycosidase-like_sf"/>
</dbReference>
<dbReference type="EMBL" id="JADFTS010000003">
    <property type="protein sequence ID" value="KAF9616356.1"/>
    <property type="molecule type" value="Genomic_DNA"/>
</dbReference>
<feature type="domain" description="Glycoside hydrolase family 9" evidence="9">
    <location>
        <begin position="16"/>
        <end position="110"/>
    </location>
</feature>
<reference evidence="10 11" key="1">
    <citation type="submission" date="2020-10" db="EMBL/GenBank/DDBJ databases">
        <title>The Coptis chinensis genome and diversification of protoberbering-type alkaloids.</title>
        <authorList>
            <person name="Wang B."/>
            <person name="Shu S."/>
            <person name="Song C."/>
            <person name="Liu Y."/>
        </authorList>
    </citation>
    <scope>NUCLEOTIDE SEQUENCE [LARGE SCALE GENOMIC DNA]</scope>
    <source>
        <strain evidence="10">HL-2020</strain>
        <tissue evidence="10">Leaf</tissue>
    </source>
</reference>
<gene>
    <name evidence="10" type="ORF">IFM89_029610</name>
</gene>